<evidence type="ECO:0000256" key="3">
    <source>
        <dbReference type="ARBA" id="ARBA00022630"/>
    </source>
</evidence>
<reference evidence="8 9" key="1">
    <citation type="submission" date="2024-01" db="EMBL/GenBank/DDBJ databases">
        <title>Genome assemblies of Stephania.</title>
        <authorList>
            <person name="Yang L."/>
        </authorList>
    </citation>
    <scope>NUCLEOTIDE SEQUENCE [LARGE SCALE GENOMIC DNA]</scope>
    <source>
        <strain evidence="8">YNDBR</strain>
        <tissue evidence="8">Leaf</tissue>
    </source>
</reference>
<dbReference type="GO" id="GO:0050661">
    <property type="term" value="F:NADP binding"/>
    <property type="evidence" value="ECO:0007669"/>
    <property type="project" value="InterPro"/>
</dbReference>
<evidence type="ECO:0000256" key="5">
    <source>
        <dbReference type="ARBA" id="ARBA00022857"/>
    </source>
</evidence>
<organism evidence="8 9">
    <name type="scientific">Stephania yunnanensis</name>
    <dbReference type="NCBI Taxonomy" id="152371"/>
    <lineage>
        <taxon>Eukaryota</taxon>
        <taxon>Viridiplantae</taxon>
        <taxon>Streptophyta</taxon>
        <taxon>Embryophyta</taxon>
        <taxon>Tracheophyta</taxon>
        <taxon>Spermatophyta</taxon>
        <taxon>Magnoliopsida</taxon>
        <taxon>Ranunculales</taxon>
        <taxon>Menispermaceae</taxon>
        <taxon>Menispermoideae</taxon>
        <taxon>Cissampelideae</taxon>
        <taxon>Stephania</taxon>
    </lineage>
</organism>
<dbReference type="Pfam" id="PF00743">
    <property type="entry name" value="FMO-like"/>
    <property type="match status" value="1"/>
</dbReference>
<dbReference type="GO" id="GO:0004499">
    <property type="term" value="F:N,N-dimethylaniline monooxygenase activity"/>
    <property type="evidence" value="ECO:0007669"/>
    <property type="project" value="InterPro"/>
</dbReference>
<evidence type="ECO:0000313" key="8">
    <source>
        <dbReference type="EMBL" id="KAK9142132.1"/>
    </source>
</evidence>
<name>A0AAP0PFJ0_9MAGN</name>
<keyword evidence="7" id="KW-0503">Monooxygenase</keyword>
<keyword evidence="9" id="KW-1185">Reference proteome</keyword>
<dbReference type="InterPro" id="IPR000960">
    <property type="entry name" value="Flavin_mOase"/>
</dbReference>
<gene>
    <name evidence="8" type="ORF">Syun_011532</name>
</gene>
<dbReference type="AlphaFoldDB" id="A0AAP0PFJ0"/>
<evidence type="ECO:0000313" key="9">
    <source>
        <dbReference type="Proteomes" id="UP001420932"/>
    </source>
</evidence>
<dbReference type="Gene3D" id="3.50.50.60">
    <property type="entry name" value="FAD/NAD(P)-binding domain"/>
    <property type="match status" value="2"/>
</dbReference>
<accession>A0AAP0PFJ0</accession>
<evidence type="ECO:0000256" key="2">
    <source>
        <dbReference type="ARBA" id="ARBA00009183"/>
    </source>
</evidence>
<dbReference type="FunFam" id="3.50.50.60:FF:000167">
    <property type="entry name" value="Flavin-containing monooxygenase"/>
    <property type="match status" value="1"/>
</dbReference>
<comment type="cofactor">
    <cofactor evidence="1 7">
        <name>FAD</name>
        <dbReference type="ChEBI" id="CHEBI:57692"/>
    </cofactor>
</comment>
<keyword evidence="6 7" id="KW-0560">Oxidoreductase</keyword>
<keyword evidence="5" id="KW-0521">NADP</keyword>
<dbReference type="FunFam" id="3.50.50.60:FF:000199">
    <property type="entry name" value="Flavin-containing monooxygenase"/>
    <property type="match status" value="1"/>
</dbReference>
<protein>
    <recommendedName>
        <fullName evidence="7">Flavin-containing monooxygenase</fullName>
        <ecNumber evidence="7">1.-.-.-</ecNumber>
    </recommendedName>
</protein>
<comment type="similarity">
    <text evidence="2 7">Belongs to the FMO family.</text>
</comment>
<evidence type="ECO:0000256" key="7">
    <source>
        <dbReference type="RuleBase" id="RU361177"/>
    </source>
</evidence>
<dbReference type="Proteomes" id="UP001420932">
    <property type="component" value="Unassembled WGS sequence"/>
</dbReference>
<dbReference type="PANTHER" id="PTHR23023">
    <property type="entry name" value="DIMETHYLANILINE MONOOXYGENASE"/>
    <property type="match status" value="1"/>
</dbReference>
<evidence type="ECO:0000256" key="1">
    <source>
        <dbReference type="ARBA" id="ARBA00001974"/>
    </source>
</evidence>
<keyword evidence="3 7" id="KW-0285">Flavoprotein</keyword>
<proteinExistence type="inferred from homology"/>
<dbReference type="InterPro" id="IPR050346">
    <property type="entry name" value="FMO-like"/>
</dbReference>
<dbReference type="PIRSF" id="PIRSF000332">
    <property type="entry name" value="FMO"/>
    <property type="match status" value="1"/>
</dbReference>
<keyword evidence="4 7" id="KW-0274">FAD</keyword>
<dbReference type="SUPFAM" id="SSF51905">
    <property type="entry name" value="FAD/NAD(P)-binding domain"/>
    <property type="match status" value="2"/>
</dbReference>
<evidence type="ECO:0000256" key="6">
    <source>
        <dbReference type="ARBA" id="ARBA00023002"/>
    </source>
</evidence>
<dbReference type="InterPro" id="IPR020946">
    <property type="entry name" value="Flavin_mOase-like"/>
</dbReference>
<dbReference type="GO" id="GO:0050660">
    <property type="term" value="F:flavin adenine dinucleotide binding"/>
    <property type="evidence" value="ECO:0007669"/>
    <property type="project" value="InterPro"/>
</dbReference>
<dbReference type="EMBL" id="JBBNAF010000005">
    <property type="protein sequence ID" value="KAK9142132.1"/>
    <property type="molecule type" value="Genomic_DNA"/>
</dbReference>
<dbReference type="EC" id="1.-.-.-" evidence="7"/>
<evidence type="ECO:0000256" key="4">
    <source>
        <dbReference type="ARBA" id="ARBA00022827"/>
    </source>
</evidence>
<dbReference type="InterPro" id="IPR036188">
    <property type="entry name" value="FAD/NAD-bd_sf"/>
</dbReference>
<sequence length="566" mass="65264">MASAYVPAVEQIRDVSVEKFGSDIGGARRGRDRYRRIKTLISLESVGSARFLRVGDGFGAADSWGVSGIAAAKQLSRYQPVVFEATNYIGGVWKHCSYNSTKLQTPRCDYEFSDFPWPQRDNSSFPSHVEILDYLNAYARHFDVLKYVRFNSKVVEVRFIDRDQEISSIDSHNHTLLSGKPMWEVAVRVNQDDTIQLYAFEFLVMCAGKYGDIPKLPVLPKQKGPEIFNGMVLHSLDYAKLDKESASQLLKGKKVVIIGYKKSAIDLAVECAEANQGVDGQPCTMVIRTLHWTVPSYWIWGLPFFLFYSTRASQFLHERPNQSLLKSLLCHLFSPLRKMVSKFIESYLAWKLPLKRYGLKPDHPFEEDYASCQMAILPDNFFEEADKGRILFKRVSKWWFWSGGVQLEDNTKLDADVVLLATGYDGKKKLKTLLPEPFFDILQDSSGIIPLYRSTIHPLIPCVAFVGYVESVSNLHSAELRCKWLSRLLDNQFKLPSVQKMLEYTTKEMEVMKRTTKFYKRNCISTYIINHNDEICEDMGWRTWRKNNWFSEVFGPYSNQDYQEHK</sequence>
<comment type="caution">
    <text evidence="8">The sequence shown here is derived from an EMBL/GenBank/DDBJ whole genome shotgun (WGS) entry which is preliminary data.</text>
</comment>